<evidence type="ECO:0000259" key="11">
    <source>
        <dbReference type="Pfam" id="PF02870"/>
    </source>
</evidence>
<name>E3HA41_ILYPC</name>
<dbReference type="GO" id="GO:0032259">
    <property type="term" value="P:methylation"/>
    <property type="evidence" value="ECO:0007669"/>
    <property type="project" value="UniProtKB-KW"/>
</dbReference>
<dbReference type="Gene3D" id="3.30.160.70">
    <property type="entry name" value="Methylated DNA-protein cysteine methyltransferase domain"/>
    <property type="match status" value="1"/>
</dbReference>
<dbReference type="Pfam" id="PF02870">
    <property type="entry name" value="Methyltransf_1N"/>
    <property type="match status" value="1"/>
</dbReference>
<dbReference type="InterPro" id="IPR008332">
    <property type="entry name" value="MethylG_MeTrfase_N"/>
</dbReference>
<keyword evidence="6 9" id="KW-0227">DNA damage</keyword>
<evidence type="ECO:0000256" key="6">
    <source>
        <dbReference type="ARBA" id="ARBA00022763"/>
    </source>
</evidence>
<dbReference type="HAMAP" id="MF_00772">
    <property type="entry name" value="OGT"/>
    <property type="match status" value="1"/>
</dbReference>
<dbReference type="SUPFAM" id="SSF53155">
    <property type="entry name" value="Methylated DNA-protein cysteine methyltransferase domain"/>
    <property type="match status" value="1"/>
</dbReference>
<dbReference type="RefSeq" id="WP_013388113.1">
    <property type="nucleotide sequence ID" value="NC_014632.1"/>
</dbReference>
<comment type="subcellular location">
    <subcellularLocation>
        <location evidence="9">Cytoplasm</location>
    </subcellularLocation>
</comment>
<dbReference type="GO" id="GO:0005737">
    <property type="term" value="C:cytoplasm"/>
    <property type="evidence" value="ECO:0007669"/>
    <property type="project" value="UniProtKB-SubCell"/>
</dbReference>
<keyword evidence="5 9" id="KW-0808">Transferase</keyword>
<dbReference type="NCBIfam" id="TIGR00589">
    <property type="entry name" value="ogt"/>
    <property type="match status" value="1"/>
</dbReference>
<evidence type="ECO:0000313" key="12">
    <source>
        <dbReference type="EMBL" id="ADO83446.1"/>
    </source>
</evidence>
<dbReference type="FunFam" id="1.10.10.10:FF:000214">
    <property type="entry name" value="Methylated-DNA--protein-cysteine methyltransferase"/>
    <property type="match status" value="1"/>
</dbReference>
<evidence type="ECO:0000256" key="4">
    <source>
        <dbReference type="ARBA" id="ARBA00022603"/>
    </source>
</evidence>
<evidence type="ECO:0000256" key="8">
    <source>
        <dbReference type="ARBA" id="ARBA00049348"/>
    </source>
</evidence>
<evidence type="ECO:0000256" key="9">
    <source>
        <dbReference type="HAMAP-Rule" id="MF_00772"/>
    </source>
</evidence>
<evidence type="ECO:0000256" key="7">
    <source>
        <dbReference type="ARBA" id="ARBA00023204"/>
    </source>
</evidence>
<dbReference type="EC" id="2.1.1.63" evidence="9"/>
<dbReference type="GO" id="GO:0006307">
    <property type="term" value="P:DNA alkylation repair"/>
    <property type="evidence" value="ECO:0007669"/>
    <property type="project" value="UniProtKB-UniRule"/>
</dbReference>
<dbReference type="HOGENOM" id="CLU_000445_52_2_0"/>
<dbReference type="PANTHER" id="PTHR10815:SF13">
    <property type="entry name" value="METHYLATED-DNA--PROTEIN-CYSTEINE METHYLTRANSFERASE"/>
    <property type="match status" value="1"/>
</dbReference>
<dbReference type="AlphaFoldDB" id="E3HA41"/>
<keyword evidence="7 9" id="KW-0234">DNA repair</keyword>
<organism evidence="12 13">
    <name type="scientific">Ilyobacter polytropus (strain ATCC 51220 / DSM 2926 / LMG 16218 / CuHBu1)</name>
    <dbReference type="NCBI Taxonomy" id="572544"/>
    <lineage>
        <taxon>Bacteria</taxon>
        <taxon>Fusobacteriati</taxon>
        <taxon>Fusobacteriota</taxon>
        <taxon>Fusobacteriia</taxon>
        <taxon>Fusobacteriales</taxon>
        <taxon>Fusobacteriaceae</taxon>
        <taxon>Ilyobacter</taxon>
    </lineage>
</organism>
<evidence type="ECO:0000256" key="3">
    <source>
        <dbReference type="ARBA" id="ARBA00022490"/>
    </source>
</evidence>
<dbReference type="InterPro" id="IPR036388">
    <property type="entry name" value="WH-like_DNA-bd_sf"/>
</dbReference>
<dbReference type="Gene3D" id="1.10.10.10">
    <property type="entry name" value="Winged helix-like DNA-binding domain superfamily/Winged helix DNA-binding domain"/>
    <property type="match status" value="1"/>
</dbReference>
<dbReference type="PANTHER" id="PTHR10815">
    <property type="entry name" value="METHYLATED-DNA--PROTEIN-CYSTEINE METHYLTRANSFERASE"/>
    <property type="match status" value="1"/>
</dbReference>
<evidence type="ECO:0000256" key="1">
    <source>
        <dbReference type="ARBA" id="ARBA00001286"/>
    </source>
</evidence>
<feature type="domain" description="Methylguanine DNA methyltransferase ribonuclease-like" evidence="11">
    <location>
        <begin position="12"/>
        <end position="65"/>
    </location>
</feature>
<keyword evidence="4 9" id="KW-0489">Methyltransferase</keyword>
<evidence type="ECO:0000259" key="10">
    <source>
        <dbReference type="Pfam" id="PF01035"/>
    </source>
</evidence>
<dbReference type="SUPFAM" id="SSF46767">
    <property type="entry name" value="Methylated DNA-protein cysteine methyltransferase, C-terminal domain"/>
    <property type="match status" value="1"/>
</dbReference>
<comment type="similarity">
    <text evidence="2 9">Belongs to the MGMT family.</text>
</comment>
<dbReference type="OrthoDB" id="9802228at2"/>
<evidence type="ECO:0000313" key="13">
    <source>
        <dbReference type="Proteomes" id="UP000006875"/>
    </source>
</evidence>
<dbReference type="InterPro" id="IPR023546">
    <property type="entry name" value="MGMT"/>
</dbReference>
<evidence type="ECO:0000256" key="5">
    <source>
        <dbReference type="ARBA" id="ARBA00022679"/>
    </source>
</evidence>
<dbReference type="STRING" id="572544.Ilyop_1675"/>
<dbReference type="Pfam" id="PF01035">
    <property type="entry name" value="DNA_binding_1"/>
    <property type="match status" value="1"/>
</dbReference>
<comment type="catalytic activity">
    <reaction evidence="8 9">
        <text>a 6-O-methyl-2'-deoxyguanosine in DNA + L-cysteinyl-[protein] = S-methyl-L-cysteinyl-[protein] + a 2'-deoxyguanosine in DNA</text>
        <dbReference type="Rhea" id="RHEA:24000"/>
        <dbReference type="Rhea" id="RHEA-COMP:10131"/>
        <dbReference type="Rhea" id="RHEA-COMP:10132"/>
        <dbReference type="Rhea" id="RHEA-COMP:11367"/>
        <dbReference type="Rhea" id="RHEA-COMP:11368"/>
        <dbReference type="ChEBI" id="CHEBI:29950"/>
        <dbReference type="ChEBI" id="CHEBI:82612"/>
        <dbReference type="ChEBI" id="CHEBI:85445"/>
        <dbReference type="ChEBI" id="CHEBI:85448"/>
        <dbReference type="EC" id="2.1.1.63"/>
    </reaction>
</comment>
<protein>
    <recommendedName>
        <fullName evidence="9">Methylated-DNA--protein-cysteine methyltransferase</fullName>
        <ecNumber evidence="9">2.1.1.63</ecNumber>
    </recommendedName>
    <alternativeName>
        <fullName evidence="9">6-O-methylguanine-DNA methyltransferase</fullName>
        <shortName evidence="9">MGMT</shortName>
    </alternativeName>
    <alternativeName>
        <fullName evidence="9">O-6-methylguanine-DNA-alkyltransferase</fullName>
    </alternativeName>
</protein>
<dbReference type="eggNOG" id="COG0350">
    <property type="taxonomic scope" value="Bacteria"/>
</dbReference>
<sequence length="154" mass="17258">MVGRVYLEHPVLGIIEICEETDGISSVEFVNGKKSEIKSPLVLKCKKELEEYFYGDRIKFSVTLDVHGTDFQVKCWKELSKIPYGKSISYKVQAENIGNPKAVRAVGGANSKNPISIIIPCHRVIGKNGKLTGYASGLWRKEYLLKREGEIKGR</sequence>
<dbReference type="KEGG" id="ipo:Ilyop_1675"/>
<evidence type="ECO:0000256" key="2">
    <source>
        <dbReference type="ARBA" id="ARBA00008711"/>
    </source>
</evidence>
<dbReference type="InterPro" id="IPR036217">
    <property type="entry name" value="MethylDNA_cys_MeTrfase_DNAb"/>
</dbReference>
<dbReference type="InterPro" id="IPR014048">
    <property type="entry name" value="MethylDNA_cys_MeTrfase_DNA-bd"/>
</dbReference>
<dbReference type="Proteomes" id="UP000006875">
    <property type="component" value="Chromosome"/>
</dbReference>
<gene>
    <name evidence="12" type="ordered locus">Ilyop_1675</name>
</gene>
<dbReference type="InterPro" id="IPR036631">
    <property type="entry name" value="MGMT_N_sf"/>
</dbReference>
<dbReference type="EMBL" id="CP002281">
    <property type="protein sequence ID" value="ADO83446.1"/>
    <property type="molecule type" value="Genomic_DNA"/>
</dbReference>
<keyword evidence="13" id="KW-1185">Reference proteome</keyword>
<keyword evidence="3 9" id="KW-0963">Cytoplasm</keyword>
<feature type="domain" description="Methylated-DNA-[protein]-cysteine S-methyltransferase DNA binding" evidence="10">
    <location>
        <begin position="70"/>
        <end position="149"/>
    </location>
</feature>
<reference evidence="12 13" key="1">
    <citation type="journal article" date="2010" name="Stand. Genomic Sci.">
        <title>Complete genome sequence of Ilyobacter polytropus type strain (CuHbu1).</title>
        <authorList>
            <person name="Sikorski J."/>
            <person name="Chertkov O."/>
            <person name="Lapidus A."/>
            <person name="Nolan M."/>
            <person name="Lucas S."/>
            <person name="Del Rio T.G."/>
            <person name="Tice H."/>
            <person name="Cheng J.F."/>
            <person name="Tapia R."/>
            <person name="Han C."/>
            <person name="Goodwin L."/>
            <person name="Pitluck S."/>
            <person name="Liolios K."/>
            <person name="Ivanova N."/>
            <person name="Mavromatis K."/>
            <person name="Mikhailova N."/>
            <person name="Pati A."/>
            <person name="Chen A."/>
            <person name="Palaniappan K."/>
            <person name="Land M."/>
            <person name="Hauser L."/>
            <person name="Chang Y.J."/>
            <person name="Jeffries C.D."/>
            <person name="Brambilla E."/>
            <person name="Yasawong M."/>
            <person name="Rohde M."/>
            <person name="Pukall R."/>
            <person name="Spring S."/>
            <person name="Goker M."/>
            <person name="Woyke T."/>
            <person name="Bristow J."/>
            <person name="Eisen J.A."/>
            <person name="Markowitz V."/>
            <person name="Hugenholtz P."/>
            <person name="Kyrpides N.C."/>
            <person name="Klenk H.P."/>
        </authorList>
    </citation>
    <scope>NUCLEOTIDE SEQUENCE [LARGE SCALE GENOMIC DNA]</scope>
    <source>
        <strain evidence="13">ATCC 51220 / DSM 2926 / LMG 16218 / CuHBu1</strain>
    </source>
</reference>
<accession>E3HA41</accession>
<comment type="function">
    <text evidence="9">Involved in the cellular defense against the biological effects of O6-methylguanine (O6-MeG) and O4-methylthymine (O4-MeT) in DNA. Repairs the methylated nucleobase in DNA by stoichiometrically transferring the methyl group to a cysteine residue in the enzyme. This is a suicide reaction: the enzyme is irreversibly inactivated.</text>
</comment>
<dbReference type="CDD" id="cd06445">
    <property type="entry name" value="ATase"/>
    <property type="match status" value="1"/>
</dbReference>
<comment type="catalytic activity">
    <reaction evidence="1 9">
        <text>a 4-O-methyl-thymidine in DNA + L-cysteinyl-[protein] = a thymidine in DNA + S-methyl-L-cysteinyl-[protein]</text>
        <dbReference type="Rhea" id="RHEA:53428"/>
        <dbReference type="Rhea" id="RHEA-COMP:10131"/>
        <dbReference type="Rhea" id="RHEA-COMP:10132"/>
        <dbReference type="Rhea" id="RHEA-COMP:13555"/>
        <dbReference type="Rhea" id="RHEA-COMP:13556"/>
        <dbReference type="ChEBI" id="CHEBI:29950"/>
        <dbReference type="ChEBI" id="CHEBI:82612"/>
        <dbReference type="ChEBI" id="CHEBI:137386"/>
        <dbReference type="ChEBI" id="CHEBI:137387"/>
        <dbReference type="EC" id="2.1.1.63"/>
    </reaction>
</comment>
<dbReference type="GO" id="GO:0003908">
    <property type="term" value="F:methylated-DNA-[protein]-cysteine S-methyltransferase activity"/>
    <property type="evidence" value="ECO:0007669"/>
    <property type="project" value="UniProtKB-UniRule"/>
</dbReference>
<dbReference type="PROSITE" id="PS00374">
    <property type="entry name" value="MGMT"/>
    <property type="match status" value="1"/>
</dbReference>
<feature type="active site" description="Nucleophile; methyl group acceptor" evidence="9">
    <location>
        <position position="121"/>
    </location>
</feature>
<proteinExistence type="inferred from homology"/>
<dbReference type="InterPro" id="IPR001497">
    <property type="entry name" value="MethylDNA_cys_MeTrfase_AS"/>
</dbReference>
<comment type="miscellaneous">
    <text evidence="9">This enzyme catalyzes only one turnover and therefore is not strictly catalytic. According to one definition, an enzyme is a biocatalyst that acts repeatedly and over many reaction cycles.</text>
</comment>